<accession>A0AAF1BJT3</accession>
<dbReference type="AlphaFoldDB" id="A0AAF1BJT3"/>
<evidence type="ECO:0000313" key="4">
    <source>
        <dbReference type="EMBL" id="WOO83831.1"/>
    </source>
</evidence>
<organism evidence="4 5">
    <name type="scientific">Vanrija pseudolonga</name>
    <dbReference type="NCBI Taxonomy" id="143232"/>
    <lineage>
        <taxon>Eukaryota</taxon>
        <taxon>Fungi</taxon>
        <taxon>Dikarya</taxon>
        <taxon>Basidiomycota</taxon>
        <taxon>Agaricomycotina</taxon>
        <taxon>Tremellomycetes</taxon>
        <taxon>Trichosporonales</taxon>
        <taxon>Trichosporonaceae</taxon>
        <taxon>Vanrija</taxon>
    </lineage>
</organism>
<dbReference type="Gene3D" id="3.40.50.720">
    <property type="entry name" value="NAD(P)-binding Rossmann-like Domain"/>
    <property type="match status" value="1"/>
</dbReference>
<evidence type="ECO:0000259" key="3">
    <source>
        <dbReference type="Pfam" id="PF01370"/>
    </source>
</evidence>
<dbReference type="InterPro" id="IPR001509">
    <property type="entry name" value="Epimerase_deHydtase"/>
</dbReference>
<dbReference type="EMBL" id="CP086718">
    <property type="protein sequence ID" value="WOO83831.1"/>
    <property type="molecule type" value="Genomic_DNA"/>
</dbReference>
<gene>
    <name evidence="4" type="primary">azaE_5</name>
    <name evidence="4" type="ORF">LOC62_05G007350</name>
</gene>
<feature type="domain" description="NAD-dependent epimerase/dehydratase" evidence="3">
    <location>
        <begin position="10"/>
        <end position="267"/>
    </location>
</feature>
<dbReference type="PANTHER" id="PTHR10366:SF564">
    <property type="entry name" value="STEROL-4-ALPHA-CARBOXYLATE 3-DEHYDROGENASE, DECARBOXYLATING"/>
    <property type="match status" value="1"/>
</dbReference>
<dbReference type="InterPro" id="IPR036291">
    <property type="entry name" value="NAD(P)-bd_dom_sf"/>
</dbReference>
<dbReference type="InterPro" id="IPR050425">
    <property type="entry name" value="NAD(P)_dehydrat-like"/>
</dbReference>
<dbReference type="SUPFAM" id="SSF51735">
    <property type="entry name" value="NAD(P)-binding Rossmann-fold domains"/>
    <property type="match status" value="1"/>
</dbReference>
<protein>
    <submittedName>
        <fullName evidence="4">Ketoreductase azaE</fullName>
    </submittedName>
</protein>
<keyword evidence="1" id="KW-0560">Oxidoreductase</keyword>
<evidence type="ECO:0000256" key="2">
    <source>
        <dbReference type="ARBA" id="ARBA00023445"/>
    </source>
</evidence>
<dbReference type="GO" id="GO:0016616">
    <property type="term" value="F:oxidoreductase activity, acting on the CH-OH group of donors, NAD or NADP as acceptor"/>
    <property type="evidence" value="ECO:0007669"/>
    <property type="project" value="TreeGrafter"/>
</dbReference>
<dbReference type="PANTHER" id="PTHR10366">
    <property type="entry name" value="NAD DEPENDENT EPIMERASE/DEHYDRATASE"/>
    <property type="match status" value="1"/>
</dbReference>
<reference evidence="4" key="1">
    <citation type="submission" date="2023-10" db="EMBL/GenBank/DDBJ databases">
        <authorList>
            <person name="Noh H."/>
        </authorList>
    </citation>
    <scope>NUCLEOTIDE SEQUENCE</scope>
    <source>
        <strain evidence="4">DUCC4014</strain>
    </source>
</reference>
<sequence>MPAIQKGDLVLVSGASGYIATQTVKDLLDAGYPVRGTVRSADKGEFLKDLFKDSAVPFDYVIVKDIAEPGAFDEAVKGVVGVAHTASPFHLKADDPDELIKPAVNGTVGILDSIKKNNPNVKRVVITSSVAAILDDDIPKPHTYEEDHWNEYSVREVKEKGRNATNGDKYRASKTLAEKAFWKWIEDNKPSWDGAAIHPSLVLGPILQPVKSVAELNTSVAGLVNWFTGNHQEAELKAIKEAPFNWVDVRDVSLGHLRALTTPEASGQRFITSNGAVSPIDFVLSFAKHYPDRKTYPNGDAEASRRKEINAAANFYNGAKATKVLGVQYHDLDGSIKDTIDSVIQRLGV</sequence>
<proteinExistence type="inferred from homology"/>
<evidence type="ECO:0000313" key="5">
    <source>
        <dbReference type="Proteomes" id="UP000827549"/>
    </source>
</evidence>
<dbReference type="RefSeq" id="XP_062629857.1">
    <property type="nucleotide sequence ID" value="XM_062773873.1"/>
</dbReference>
<evidence type="ECO:0000256" key="1">
    <source>
        <dbReference type="ARBA" id="ARBA00023002"/>
    </source>
</evidence>
<name>A0AAF1BJT3_9TREE</name>
<dbReference type="Pfam" id="PF01370">
    <property type="entry name" value="Epimerase"/>
    <property type="match status" value="1"/>
</dbReference>
<keyword evidence="5" id="KW-1185">Reference proteome</keyword>
<dbReference type="GeneID" id="87810523"/>
<comment type="similarity">
    <text evidence="2">Belongs to the NAD(P)-dependent epimerase/dehydratase family. Dihydroflavonol-4-reductase subfamily.</text>
</comment>
<dbReference type="Proteomes" id="UP000827549">
    <property type="component" value="Chromosome 5"/>
</dbReference>